<evidence type="ECO:0000256" key="2">
    <source>
        <dbReference type="ARBA" id="ARBA00023125"/>
    </source>
</evidence>
<dbReference type="SUPFAM" id="SSF46785">
    <property type="entry name" value="Winged helix' DNA-binding domain"/>
    <property type="match status" value="1"/>
</dbReference>
<dbReference type="InterPro" id="IPR036390">
    <property type="entry name" value="WH_DNA-bd_sf"/>
</dbReference>
<evidence type="ECO:0000313" key="5">
    <source>
        <dbReference type="EMBL" id="HJC47623.1"/>
    </source>
</evidence>
<reference evidence="5" key="2">
    <citation type="submission" date="2021-04" db="EMBL/GenBank/DDBJ databases">
        <authorList>
            <person name="Gilroy R."/>
        </authorList>
    </citation>
    <scope>NUCLEOTIDE SEQUENCE</scope>
    <source>
        <strain evidence="5">CHK183-5548</strain>
    </source>
</reference>
<dbReference type="Proteomes" id="UP000823883">
    <property type="component" value="Unassembled WGS sequence"/>
</dbReference>
<protein>
    <submittedName>
        <fullName evidence="5">GntR family transcriptional regulator</fullName>
    </submittedName>
</protein>
<keyword evidence="3" id="KW-0804">Transcription</keyword>
<evidence type="ECO:0000256" key="3">
    <source>
        <dbReference type="ARBA" id="ARBA00023163"/>
    </source>
</evidence>
<dbReference type="PROSITE" id="PS50949">
    <property type="entry name" value="HTH_GNTR"/>
    <property type="match status" value="1"/>
</dbReference>
<dbReference type="SUPFAM" id="SSF48008">
    <property type="entry name" value="GntR ligand-binding domain-like"/>
    <property type="match status" value="1"/>
</dbReference>
<gene>
    <name evidence="5" type="ORF">IAA04_06185</name>
</gene>
<dbReference type="SMART" id="SM00895">
    <property type="entry name" value="FCD"/>
    <property type="match status" value="1"/>
</dbReference>
<dbReference type="GO" id="GO:0003700">
    <property type="term" value="F:DNA-binding transcription factor activity"/>
    <property type="evidence" value="ECO:0007669"/>
    <property type="project" value="InterPro"/>
</dbReference>
<dbReference type="SMART" id="SM00345">
    <property type="entry name" value="HTH_GNTR"/>
    <property type="match status" value="1"/>
</dbReference>
<dbReference type="InterPro" id="IPR036388">
    <property type="entry name" value="WH-like_DNA-bd_sf"/>
</dbReference>
<dbReference type="PANTHER" id="PTHR43537">
    <property type="entry name" value="TRANSCRIPTIONAL REGULATOR, GNTR FAMILY"/>
    <property type="match status" value="1"/>
</dbReference>
<dbReference type="Pfam" id="PF00392">
    <property type="entry name" value="GntR"/>
    <property type="match status" value="1"/>
</dbReference>
<evidence type="ECO:0000313" key="6">
    <source>
        <dbReference type="Proteomes" id="UP000823883"/>
    </source>
</evidence>
<proteinExistence type="predicted"/>
<evidence type="ECO:0000259" key="4">
    <source>
        <dbReference type="PROSITE" id="PS50949"/>
    </source>
</evidence>
<dbReference type="AlphaFoldDB" id="A0A9D2T5B8"/>
<name>A0A9D2T5B8_9FIRM</name>
<accession>A0A9D2T5B8</accession>
<sequence>MESLEIMPVRVRITAILKKAIYSGEYGSGEELSLTKVAAQLGVSRTPVREAFQTLAAEGLITLRMNKGAIVNPIDEKFIRDAFEMRILLESEAAARAAKNGMDASALLERLSSMKDRLDTLGRAEYERLNQDIHMSIWNAADNRRLKNYLLELWNGPSTGRSVSDEERHFRQSTAEHIRILRHIQAGQAEEAKKAMAGHISRSMDNILRAYRRG</sequence>
<keyword evidence="2" id="KW-0238">DNA-binding</keyword>
<reference evidence="5" key="1">
    <citation type="journal article" date="2021" name="PeerJ">
        <title>Extensive microbial diversity within the chicken gut microbiome revealed by metagenomics and culture.</title>
        <authorList>
            <person name="Gilroy R."/>
            <person name="Ravi A."/>
            <person name="Getino M."/>
            <person name="Pursley I."/>
            <person name="Horton D.L."/>
            <person name="Alikhan N.F."/>
            <person name="Baker D."/>
            <person name="Gharbi K."/>
            <person name="Hall N."/>
            <person name="Watson M."/>
            <person name="Adriaenssens E.M."/>
            <person name="Foster-Nyarko E."/>
            <person name="Jarju S."/>
            <person name="Secka A."/>
            <person name="Antonio M."/>
            <person name="Oren A."/>
            <person name="Chaudhuri R.R."/>
            <person name="La Ragione R."/>
            <person name="Hildebrand F."/>
            <person name="Pallen M.J."/>
        </authorList>
    </citation>
    <scope>NUCLEOTIDE SEQUENCE</scope>
    <source>
        <strain evidence="5">CHK183-5548</strain>
    </source>
</reference>
<dbReference type="Gene3D" id="1.20.120.530">
    <property type="entry name" value="GntR ligand-binding domain-like"/>
    <property type="match status" value="1"/>
</dbReference>
<dbReference type="GO" id="GO:0003677">
    <property type="term" value="F:DNA binding"/>
    <property type="evidence" value="ECO:0007669"/>
    <property type="project" value="UniProtKB-KW"/>
</dbReference>
<dbReference type="CDD" id="cd07377">
    <property type="entry name" value="WHTH_GntR"/>
    <property type="match status" value="1"/>
</dbReference>
<dbReference type="PANTHER" id="PTHR43537:SF45">
    <property type="entry name" value="GNTR FAMILY REGULATORY PROTEIN"/>
    <property type="match status" value="1"/>
</dbReference>
<dbReference type="Pfam" id="PF07729">
    <property type="entry name" value="FCD"/>
    <property type="match status" value="1"/>
</dbReference>
<evidence type="ECO:0000256" key="1">
    <source>
        <dbReference type="ARBA" id="ARBA00023015"/>
    </source>
</evidence>
<dbReference type="Gene3D" id="1.10.10.10">
    <property type="entry name" value="Winged helix-like DNA-binding domain superfamily/Winged helix DNA-binding domain"/>
    <property type="match status" value="1"/>
</dbReference>
<comment type="caution">
    <text evidence="5">The sequence shown here is derived from an EMBL/GenBank/DDBJ whole genome shotgun (WGS) entry which is preliminary data.</text>
</comment>
<dbReference type="PRINTS" id="PR00035">
    <property type="entry name" value="HTHGNTR"/>
</dbReference>
<dbReference type="EMBL" id="DWWL01000041">
    <property type="protein sequence ID" value="HJC47623.1"/>
    <property type="molecule type" value="Genomic_DNA"/>
</dbReference>
<keyword evidence="1" id="KW-0805">Transcription regulation</keyword>
<dbReference type="InterPro" id="IPR000524">
    <property type="entry name" value="Tscrpt_reg_HTH_GntR"/>
</dbReference>
<dbReference type="InterPro" id="IPR008920">
    <property type="entry name" value="TF_FadR/GntR_C"/>
</dbReference>
<organism evidence="5 6">
    <name type="scientific">Candidatus Lachnoclostridium pullistercoris</name>
    <dbReference type="NCBI Taxonomy" id="2838632"/>
    <lineage>
        <taxon>Bacteria</taxon>
        <taxon>Bacillati</taxon>
        <taxon>Bacillota</taxon>
        <taxon>Clostridia</taxon>
        <taxon>Lachnospirales</taxon>
        <taxon>Lachnospiraceae</taxon>
    </lineage>
</organism>
<feature type="domain" description="HTH gntR-type" evidence="4">
    <location>
        <begin position="7"/>
        <end position="74"/>
    </location>
</feature>
<dbReference type="InterPro" id="IPR011711">
    <property type="entry name" value="GntR_C"/>
</dbReference>